<dbReference type="AlphaFoldDB" id="A0A848G932"/>
<evidence type="ECO:0000256" key="2">
    <source>
        <dbReference type="ARBA" id="ARBA00008014"/>
    </source>
</evidence>
<evidence type="ECO:0000256" key="5">
    <source>
        <dbReference type="ARBA" id="ARBA00023141"/>
    </source>
</evidence>
<keyword evidence="6 8" id="KW-0456">Lyase</keyword>
<evidence type="ECO:0000256" key="8">
    <source>
        <dbReference type="RuleBase" id="RU000605"/>
    </source>
</evidence>
<dbReference type="GO" id="GO:0009073">
    <property type="term" value="P:aromatic amino acid family biosynthetic process"/>
    <property type="evidence" value="ECO:0007669"/>
    <property type="project" value="UniProtKB-KW"/>
</dbReference>
<dbReference type="NCBIfam" id="TIGR00033">
    <property type="entry name" value="aroC"/>
    <property type="match status" value="1"/>
</dbReference>
<sequence length="317" mass="34619">MAGNSFGTLFRVTSFGESHGPAIGCVVEGCPPGLAIDTPLIQAALERRRPRLAGALSQRSEPDQVEILSGVFDGRSTGQPIALLIRNQDVRLIDYSRLDRLFRPGHAEYTYWHKYGINDHRGGGRASARETAARVAAGAVARHWLEQRYGIALSAWVACIGELQLPFRDAAELARSPRFVADASREEEVEAMLARHRADGDSVGARIELLVRLPEPFDRPGDAWLDTLGRALMGVNAVKAVEFDEAPGELRAWIAVKPTPSVHLPRRTIDKAGRPALLMTRGKRDPCVGIRAVPVLEAMAWLALADRVLRERASGAC</sequence>
<dbReference type="GO" id="GO:0008652">
    <property type="term" value="P:amino acid biosynthetic process"/>
    <property type="evidence" value="ECO:0007669"/>
    <property type="project" value="UniProtKB-KW"/>
</dbReference>
<dbReference type="PIRSF" id="PIRSF001456">
    <property type="entry name" value="Chorismate_synth"/>
    <property type="match status" value="1"/>
</dbReference>
<dbReference type="InterPro" id="IPR035904">
    <property type="entry name" value="Chorismate_synth_AroC_sf"/>
</dbReference>
<dbReference type="Pfam" id="PF01264">
    <property type="entry name" value="Chorismate_synt"/>
    <property type="match status" value="2"/>
</dbReference>
<protein>
    <recommendedName>
        <fullName evidence="3 7">Chorismate synthase</fullName>
        <ecNumber evidence="3 7">4.2.3.5</ecNumber>
    </recommendedName>
</protein>
<dbReference type="InterPro" id="IPR000453">
    <property type="entry name" value="Chorismate_synth"/>
</dbReference>
<organism evidence="9 10">
    <name type="scientific">Zoogloea dura</name>
    <dbReference type="NCBI Taxonomy" id="2728840"/>
    <lineage>
        <taxon>Bacteria</taxon>
        <taxon>Pseudomonadati</taxon>
        <taxon>Pseudomonadota</taxon>
        <taxon>Betaproteobacteria</taxon>
        <taxon>Rhodocyclales</taxon>
        <taxon>Zoogloeaceae</taxon>
        <taxon>Zoogloea</taxon>
    </lineage>
</organism>
<keyword evidence="4 8" id="KW-0028">Amino-acid biosynthesis</keyword>
<dbReference type="UniPathway" id="UPA00053">
    <property type="reaction ID" value="UER00090"/>
</dbReference>
<comment type="similarity">
    <text evidence="2 8">Belongs to the chorismate synthase family.</text>
</comment>
<evidence type="ECO:0000256" key="7">
    <source>
        <dbReference type="NCBIfam" id="TIGR00033"/>
    </source>
</evidence>
<keyword evidence="10" id="KW-1185">Reference proteome</keyword>
<dbReference type="Gene3D" id="3.60.150.10">
    <property type="entry name" value="Chorismate synthase AroC"/>
    <property type="match status" value="2"/>
</dbReference>
<comment type="cofactor">
    <cofactor evidence="8">
        <name>FMNH2</name>
        <dbReference type="ChEBI" id="CHEBI:57618"/>
    </cofactor>
    <text evidence="8">Reduced FMN (FMNH(2)).</text>
</comment>
<accession>A0A848G932</accession>
<evidence type="ECO:0000256" key="1">
    <source>
        <dbReference type="ARBA" id="ARBA00005044"/>
    </source>
</evidence>
<comment type="pathway">
    <text evidence="1 8">Metabolic intermediate biosynthesis; chorismate biosynthesis; chorismate from D-erythrose 4-phosphate and phosphoenolpyruvate: step 7/7.</text>
</comment>
<comment type="catalytic activity">
    <reaction evidence="8">
        <text>5-O-(1-carboxyvinyl)-3-phosphoshikimate = chorismate + phosphate</text>
        <dbReference type="Rhea" id="RHEA:21020"/>
        <dbReference type="ChEBI" id="CHEBI:29748"/>
        <dbReference type="ChEBI" id="CHEBI:43474"/>
        <dbReference type="ChEBI" id="CHEBI:57701"/>
        <dbReference type="EC" id="4.2.3.5"/>
    </reaction>
</comment>
<keyword evidence="5 8" id="KW-0057">Aromatic amino acid biosynthesis</keyword>
<comment type="caution">
    <text evidence="9">The sequence shown here is derived from an EMBL/GenBank/DDBJ whole genome shotgun (WGS) entry which is preliminary data.</text>
</comment>
<evidence type="ECO:0000256" key="3">
    <source>
        <dbReference type="ARBA" id="ARBA00013036"/>
    </source>
</evidence>
<dbReference type="PROSITE" id="PS00787">
    <property type="entry name" value="CHORISMATE_SYNTHASE_1"/>
    <property type="match status" value="1"/>
</dbReference>
<dbReference type="RefSeq" id="WP_169147492.1">
    <property type="nucleotide sequence ID" value="NZ_JABBGA010000020.1"/>
</dbReference>
<dbReference type="GO" id="GO:0004107">
    <property type="term" value="F:chorismate synthase activity"/>
    <property type="evidence" value="ECO:0007669"/>
    <property type="project" value="UniProtKB-UniRule"/>
</dbReference>
<evidence type="ECO:0000256" key="6">
    <source>
        <dbReference type="ARBA" id="ARBA00023239"/>
    </source>
</evidence>
<evidence type="ECO:0000313" key="10">
    <source>
        <dbReference type="Proteomes" id="UP000580043"/>
    </source>
</evidence>
<dbReference type="InterPro" id="IPR020541">
    <property type="entry name" value="Chorismate_synthase_CS"/>
</dbReference>
<reference evidence="9 10" key="1">
    <citation type="submission" date="2020-04" db="EMBL/GenBank/DDBJ databases">
        <title>Zoogloea sp. G-4-1-14 isolated from soil.</title>
        <authorList>
            <person name="Dahal R.H."/>
        </authorList>
    </citation>
    <scope>NUCLEOTIDE SEQUENCE [LARGE SCALE GENOMIC DNA]</scope>
    <source>
        <strain evidence="9 10">G-4-1-14</strain>
    </source>
</reference>
<proteinExistence type="inferred from homology"/>
<dbReference type="EMBL" id="JABBGA010000020">
    <property type="protein sequence ID" value="NML27959.1"/>
    <property type="molecule type" value="Genomic_DNA"/>
</dbReference>
<dbReference type="Proteomes" id="UP000580043">
    <property type="component" value="Unassembled WGS sequence"/>
</dbReference>
<dbReference type="PANTHER" id="PTHR21085">
    <property type="entry name" value="CHORISMATE SYNTHASE"/>
    <property type="match status" value="1"/>
</dbReference>
<evidence type="ECO:0000256" key="4">
    <source>
        <dbReference type="ARBA" id="ARBA00022605"/>
    </source>
</evidence>
<gene>
    <name evidence="9" type="primary">aroC</name>
    <name evidence="9" type="ORF">HHL15_19550</name>
</gene>
<dbReference type="GO" id="GO:0010181">
    <property type="term" value="F:FMN binding"/>
    <property type="evidence" value="ECO:0007669"/>
    <property type="project" value="TreeGrafter"/>
</dbReference>
<dbReference type="SUPFAM" id="SSF103263">
    <property type="entry name" value="Chorismate synthase, AroC"/>
    <property type="match status" value="1"/>
</dbReference>
<dbReference type="GO" id="GO:0009423">
    <property type="term" value="P:chorismate biosynthetic process"/>
    <property type="evidence" value="ECO:0007669"/>
    <property type="project" value="UniProtKB-UniRule"/>
</dbReference>
<name>A0A848G932_9RHOO</name>
<evidence type="ECO:0000313" key="9">
    <source>
        <dbReference type="EMBL" id="NML27959.1"/>
    </source>
</evidence>
<dbReference type="PROSITE" id="PS00788">
    <property type="entry name" value="CHORISMATE_SYNTHASE_2"/>
    <property type="match status" value="1"/>
</dbReference>
<dbReference type="GO" id="GO:0005829">
    <property type="term" value="C:cytosol"/>
    <property type="evidence" value="ECO:0007669"/>
    <property type="project" value="TreeGrafter"/>
</dbReference>
<dbReference type="EC" id="4.2.3.5" evidence="3 7"/>
<dbReference type="PANTHER" id="PTHR21085:SF0">
    <property type="entry name" value="CHORISMATE SYNTHASE"/>
    <property type="match status" value="1"/>
</dbReference>